<keyword evidence="7" id="KW-1185">Reference proteome</keyword>
<feature type="binding site" evidence="2">
    <location>
        <position position="101"/>
    </location>
    <ligand>
        <name>Fe cation</name>
        <dbReference type="ChEBI" id="CHEBI:24875"/>
    </ligand>
</feature>
<organism evidence="6 7">
    <name type="scientific">Pseudovibrio axinellae</name>
    <dbReference type="NCBI Taxonomy" id="989403"/>
    <lineage>
        <taxon>Bacteria</taxon>
        <taxon>Pseudomonadati</taxon>
        <taxon>Pseudomonadota</taxon>
        <taxon>Alphaproteobacteria</taxon>
        <taxon>Hyphomicrobiales</taxon>
        <taxon>Stappiaceae</taxon>
        <taxon>Pseudovibrio</taxon>
    </lineage>
</organism>
<comment type="caution">
    <text evidence="6">The sequence shown here is derived from an EMBL/GenBank/DDBJ whole genome shotgun (WGS) entry which is preliminary data.</text>
</comment>
<reference evidence="6 7" key="1">
    <citation type="journal article" date="2016" name="Front. Microbiol.">
        <title>Comparative Genomic Analysis Reveals a Diverse Repertoire of Genes Involved in Prokaryote-Eukaryote Interactions within the Pseudovibrio Genus.</title>
        <authorList>
            <person name="Romano S."/>
            <person name="Fernandez-Guerra A."/>
            <person name="Reen F.J."/>
            <person name="Glockner F.O."/>
            <person name="Crowley S.P."/>
            <person name="O'Sullivan O."/>
            <person name="Cotter P.D."/>
            <person name="Adams C."/>
            <person name="Dobson A.D."/>
            <person name="O'Gara F."/>
        </authorList>
    </citation>
    <scope>NUCLEOTIDE SEQUENCE [LARGE SCALE GENOMIC DNA]</scope>
    <source>
        <strain evidence="6 7">Ad2</strain>
    </source>
</reference>
<comment type="cofactor">
    <cofactor evidence="2">
        <name>Fe cation</name>
        <dbReference type="ChEBI" id="CHEBI:24875"/>
    </cofactor>
    <text evidence="2">Binds 1 Fe cation per subunit.</text>
</comment>
<keyword evidence="2" id="KW-0479">Metal-binding</keyword>
<comment type="similarity">
    <text evidence="1 3">Belongs to the pirin family.</text>
</comment>
<dbReference type="PANTHER" id="PTHR43212">
    <property type="entry name" value="QUERCETIN 2,3-DIOXYGENASE"/>
    <property type="match status" value="1"/>
</dbReference>
<feature type="binding site" evidence="2">
    <location>
        <position position="103"/>
    </location>
    <ligand>
        <name>Fe cation</name>
        <dbReference type="ChEBI" id="CHEBI:24875"/>
    </ligand>
</feature>
<accession>A0A161X7P2</accession>
<keyword evidence="6" id="KW-0560">Oxidoreductase</keyword>
<dbReference type="PANTHER" id="PTHR43212:SF3">
    <property type="entry name" value="QUERCETIN 2,3-DIOXYGENASE"/>
    <property type="match status" value="1"/>
</dbReference>
<keyword evidence="2" id="KW-0408">Iron</keyword>
<dbReference type="Pfam" id="PF17954">
    <property type="entry name" value="Pirin_C_2"/>
    <property type="match status" value="1"/>
</dbReference>
<feature type="binding site" evidence="2">
    <location>
        <position position="59"/>
    </location>
    <ligand>
        <name>Fe cation</name>
        <dbReference type="ChEBI" id="CHEBI:24875"/>
    </ligand>
</feature>
<feature type="domain" description="Pirin N-terminal" evidence="4">
    <location>
        <begin position="15"/>
        <end position="119"/>
    </location>
</feature>
<dbReference type="EMBL" id="LMCB01000160">
    <property type="protein sequence ID" value="KZL05013.1"/>
    <property type="molecule type" value="Genomic_DNA"/>
</dbReference>
<dbReference type="InterPro" id="IPR014710">
    <property type="entry name" value="RmlC-like_jellyroll"/>
</dbReference>
<protein>
    <submittedName>
        <fullName evidence="6">Quercetin 2,3-dioxygenase</fullName>
        <ecNumber evidence="6">1.13.11.24</ecNumber>
    </submittedName>
</protein>
<dbReference type="GO" id="GO:0046872">
    <property type="term" value="F:metal ion binding"/>
    <property type="evidence" value="ECO:0007669"/>
    <property type="project" value="UniProtKB-KW"/>
</dbReference>
<evidence type="ECO:0000256" key="2">
    <source>
        <dbReference type="PIRSR" id="PIRSR006232-1"/>
    </source>
</evidence>
<dbReference type="STRING" id="989403.SAMN05421798_11517"/>
<keyword evidence="6" id="KW-0223">Dioxygenase</keyword>
<dbReference type="EC" id="1.13.11.24" evidence="6"/>
<evidence type="ECO:0000256" key="1">
    <source>
        <dbReference type="ARBA" id="ARBA00008416"/>
    </source>
</evidence>
<evidence type="ECO:0000259" key="4">
    <source>
        <dbReference type="Pfam" id="PF02678"/>
    </source>
</evidence>
<dbReference type="InterPro" id="IPR003829">
    <property type="entry name" value="Pirin_N_dom"/>
</dbReference>
<dbReference type="SUPFAM" id="SSF51182">
    <property type="entry name" value="RmlC-like cupins"/>
    <property type="match status" value="1"/>
</dbReference>
<feature type="domain" description="Quercetin 2,3-dioxygenase C-terminal cupin" evidence="5">
    <location>
        <begin position="146"/>
        <end position="231"/>
    </location>
</feature>
<evidence type="ECO:0000313" key="7">
    <source>
        <dbReference type="Proteomes" id="UP000076577"/>
    </source>
</evidence>
<dbReference type="PIRSF" id="PIRSF006232">
    <property type="entry name" value="Pirin"/>
    <property type="match status" value="1"/>
</dbReference>
<evidence type="ECO:0000259" key="5">
    <source>
        <dbReference type="Pfam" id="PF17954"/>
    </source>
</evidence>
<dbReference type="RefSeq" id="WP_068011005.1">
    <property type="nucleotide sequence ID" value="NZ_FOFM01000015.1"/>
</dbReference>
<dbReference type="OrthoDB" id="9780903at2"/>
<name>A0A161X7P2_9HYPH</name>
<dbReference type="InterPro" id="IPR041602">
    <property type="entry name" value="Quercetinase_C"/>
</dbReference>
<dbReference type="Proteomes" id="UP000076577">
    <property type="component" value="Unassembled WGS sequence"/>
</dbReference>
<gene>
    <name evidence="6" type="primary">yhhW_3</name>
    <name evidence="6" type="ORF">PsAD2_04564</name>
</gene>
<evidence type="ECO:0000313" key="6">
    <source>
        <dbReference type="EMBL" id="KZL05013.1"/>
    </source>
</evidence>
<feature type="binding site" evidence="2">
    <location>
        <position position="57"/>
    </location>
    <ligand>
        <name>Fe cation</name>
        <dbReference type="ChEBI" id="CHEBI:24875"/>
    </ligand>
</feature>
<dbReference type="InterPro" id="IPR012093">
    <property type="entry name" value="Pirin"/>
</dbReference>
<dbReference type="CDD" id="cd02910">
    <property type="entry name" value="cupin_Yhhw_N"/>
    <property type="match status" value="1"/>
</dbReference>
<sequence>MQTKRYRDDRGPTDAGWLKSMHTFSFGQYYDPDHMGFGVLRVINDDRVIPGAGFGKHPHKNMEIISYVIEGALAHKDSMGNASTITPGEVQVMSAGSGVTHSEYNGLDDKQVHFLQIWIEPNQHDTAPGYQQKRFDPALTTNRFGVVVSNDGRGDSLFIKQDAQVFVGKFDEAHRTEFVTQAGRKYWVQIADGHARINGESAKNGDGFAIENESSIILEAETQVNVLLFDVPQ</sequence>
<dbReference type="InterPro" id="IPR011051">
    <property type="entry name" value="RmlC_Cupin_sf"/>
</dbReference>
<dbReference type="AlphaFoldDB" id="A0A161X7P2"/>
<evidence type="ECO:0000256" key="3">
    <source>
        <dbReference type="RuleBase" id="RU003457"/>
    </source>
</evidence>
<dbReference type="Pfam" id="PF02678">
    <property type="entry name" value="Pirin"/>
    <property type="match status" value="1"/>
</dbReference>
<proteinExistence type="inferred from homology"/>
<dbReference type="GO" id="GO:0008127">
    <property type="term" value="F:quercetin 2,3-dioxygenase activity"/>
    <property type="evidence" value="ECO:0007669"/>
    <property type="project" value="UniProtKB-EC"/>
</dbReference>
<dbReference type="PATRIC" id="fig|989403.3.peg.4996"/>
<dbReference type="Gene3D" id="2.60.120.10">
    <property type="entry name" value="Jelly Rolls"/>
    <property type="match status" value="2"/>
</dbReference>